<dbReference type="PANTHER" id="PTHR43233:SF1">
    <property type="entry name" value="FAMILY N-ACETYLTRANSFERASE, PUTATIVE (AFU_ORTHOLOGUE AFUA_6G03350)-RELATED"/>
    <property type="match status" value="1"/>
</dbReference>
<feature type="domain" description="N-acetyltransferase" evidence="1">
    <location>
        <begin position="8"/>
        <end position="138"/>
    </location>
</feature>
<dbReference type="PANTHER" id="PTHR43233">
    <property type="entry name" value="FAMILY N-ACETYLTRANSFERASE, PUTATIVE (AFU_ORTHOLOGUE AFUA_6G03350)-RELATED"/>
    <property type="match status" value="1"/>
</dbReference>
<evidence type="ECO:0000313" key="2">
    <source>
        <dbReference type="EMBL" id="OGG55460.1"/>
    </source>
</evidence>
<protein>
    <recommendedName>
        <fullName evidence="1">N-acetyltransferase domain-containing protein</fullName>
    </recommendedName>
</protein>
<organism evidence="2 3">
    <name type="scientific">Handelsmanbacteria sp. (strain RIFCSPLOWO2_12_FULL_64_10)</name>
    <dbReference type="NCBI Taxonomy" id="1817868"/>
    <lineage>
        <taxon>Bacteria</taxon>
        <taxon>Candidatus Handelsmaniibacteriota</taxon>
    </lineage>
</organism>
<evidence type="ECO:0000313" key="3">
    <source>
        <dbReference type="Proteomes" id="UP000178606"/>
    </source>
</evidence>
<reference evidence="2 3" key="1">
    <citation type="journal article" date="2016" name="Nat. Commun.">
        <title>Thousands of microbial genomes shed light on interconnected biogeochemical processes in an aquifer system.</title>
        <authorList>
            <person name="Anantharaman K."/>
            <person name="Brown C.T."/>
            <person name="Hug L.A."/>
            <person name="Sharon I."/>
            <person name="Castelle C.J."/>
            <person name="Probst A.J."/>
            <person name="Thomas B.C."/>
            <person name="Singh A."/>
            <person name="Wilkins M.J."/>
            <person name="Karaoz U."/>
            <person name="Brodie E.L."/>
            <person name="Williams K.H."/>
            <person name="Hubbard S.S."/>
            <person name="Banfield J.F."/>
        </authorList>
    </citation>
    <scope>NUCLEOTIDE SEQUENCE [LARGE SCALE GENOMIC DNA]</scope>
    <source>
        <strain evidence="3">RIFCSPLOWO2_12_FULL_64_10</strain>
    </source>
</reference>
<dbReference type="Pfam" id="PF13508">
    <property type="entry name" value="Acetyltransf_7"/>
    <property type="match status" value="1"/>
</dbReference>
<dbReference type="PROSITE" id="PS51186">
    <property type="entry name" value="GNAT"/>
    <property type="match status" value="1"/>
</dbReference>
<dbReference type="Gene3D" id="3.40.630.30">
    <property type="match status" value="1"/>
</dbReference>
<gene>
    <name evidence="2" type="ORF">A3F84_01490</name>
</gene>
<dbReference type="GO" id="GO:0016747">
    <property type="term" value="F:acyltransferase activity, transferring groups other than amino-acyl groups"/>
    <property type="evidence" value="ECO:0007669"/>
    <property type="project" value="InterPro"/>
</dbReference>
<dbReference type="SUPFAM" id="SSF55729">
    <property type="entry name" value="Acyl-CoA N-acyltransferases (Nat)"/>
    <property type="match status" value="1"/>
</dbReference>
<evidence type="ECO:0000259" key="1">
    <source>
        <dbReference type="PROSITE" id="PS51186"/>
    </source>
</evidence>
<dbReference type="InterPro" id="IPR016181">
    <property type="entry name" value="Acyl_CoA_acyltransferase"/>
</dbReference>
<dbReference type="InterPro" id="IPR053144">
    <property type="entry name" value="Acetyltransferase_Butenolide"/>
</dbReference>
<dbReference type="Proteomes" id="UP000178606">
    <property type="component" value="Unassembled WGS sequence"/>
</dbReference>
<dbReference type="EMBL" id="MFKF01000076">
    <property type="protein sequence ID" value="OGG55460.1"/>
    <property type="molecule type" value="Genomic_DNA"/>
</dbReference>
<sequence length="138" mass="16516">MEWKNGPFTLSDDRDRLDMDYVYESLQRAYWSSGRPRHIVEESFKNSLCFGLYCGDRQIGFTRIVGDKVVFSWFCDVWVDAEFRGQGLGQWMMRRIMEHPDVVRTRQVLVTRDAQTFYEKVGFERRELLVKPAKRDYP</sequence>
<dbReference type="AlphaFoldDB" id="A0A1F6D2B1"/>
<proteinExistence type="predicted"/>
<dbReference type="InterPro" id="IPR000182">
    <property type="entry name" value="GNAT_dom"/>
</dbReference>
<accession>A0A1F6D2B1</accession>
<dbReference type="CDD" id="cd04301">
    <property type="entry name" value="NAT_SF"/>
    <property type="match status" value="1"/>
</dbReference>
<comment type="caution">
    <text evidence="2">The sequence shown here is derived from an EMBL/GenBank/DDBJ whole genome shotgun (WGS) entry which is preliminary data.</text>
</comment>
<name>A0A1F6D2B1_HANXR</name>